<dbReference type="PROSITE" id="PS51194">
    <property type="entry name" value="HELICASE_CTER"/>
    <property type="match status" value="1"/>
</dbReference>
<dbReference type="InterPro" id="IPR011709">
    <property type="entry name" value="DEAD-box_helicase_OB_fold"/>
</dbReference>
<dbReference type="Pfam" id="PF21010">
    <property type="entry name" value="HA2_C"/>
    <property type="match status" value="1"/>
</dbReference>
<comment type="catalytic activity">
    <reaction evidence="6">
        <text>ATP + H2O = ADP + phosphate + H(+)</text>
        <dbReference type="Rhea" id="RHEA:13065"/>
        <dbReference type="ChEBI" id="CHEBI:15377"/>
        <dbReference type="ChEBI" id="CHEBI:15378"/>
        <dbReference type="ChEBI" id="CHEBI:30616"/>
        <dbReference type="ChEBI" id="CHEBI:43474"/>
        <dbReference type="ChEBI" id="CHEBI:456216"/>
        <dbReference type="EC" id="3.6.4.13"/>
    </reaction>
</comment>
<dbReference type="Gene3D" id="1.20.120.1080">
    <property type="match status" value="1"/>
</dbReference>
<dbReference type="SMART" id="SM00847">
    <property type="entry name" value="HA2"/>
    <property type="match status" value="1"/>
</dbReference>
<feature type="domain" description="Helicase ATP-binding" evidence="7">
    <location>
        <begin position="57"/>
        <end position="222"/>
    </location>
</feature>
<proteinExistence type="predicted"/>
<dbReference type="CDD" id="cd18791">
    <property type="entry name" value="SF2_C_RHA"/>
    <property type="match status" value="1"/>
</dbReference>
<dbReference type="CDD" id="cd17980">
    <property type="entry name" value="DEXHc_DHX35"/>
    <property type="match status" value="1"/>
</dbReference>
<evidence type="ECO:0000256" key="5">
    <source>
        <dbReference type="ARBA" id="ARBA00022840"/>
    </source>
</evidence>
<dbReference type="EC" id="3.6.4.13" evidence="1"/>
<dbReference type="Pfam" id="PF04408">
    <property type="entry name" value="WHD_HA2"/>
    <property type="match status" value="1"/>
</dbReference>
<dbReference type="PROSITE" id="PS51192">
    <property type="entry name" value="HELICASE_ATP_BIND_1"/>
    <property type="match status" value="1"/>
</dbReference>
<evidence type="ECO:0000256" key="4">
    <source>
        <dbReference type="ARBA" id="ARBA00022806"/>
    </source>
</evidence>
<dbReference type="PANTHER" id="PTHR18934:SF136">
    <property type="entry name" value="ATP-DEPENDENT RNA HELICASE DHX35-RELATED"/>
    <property type="match status" value="1"/>
</dbReference>
<organism evidence="9 10">
    <name type="scientific">Acacia crassicarpa</name>
    <name type="common">northern wattle</name>
    <dbReference type="NCBI Taxonomy" id="499986"/>
    <lineage>
        <taxon>Eukaryota</taxon>
        <taxon>Viridiplantae</taxon>
        <taxon>Streptophyta</taxon>
        <taxon>Embryophyta</taxon>
        <taxon>Tracheophyta</taxon>
        <taxon>Spermatophyta</taxon>
        <taxon>Magnoliopsida</taxon>
        <taxon>eudicotyledons</taxon>
        <taxon>Gunneridae</taxon>
        <taxon>Pentapetalae</taxon>
        <taxon>rosids</taxon>
        <taxon>fabids</taxon>
        <taxon>Fabales</taxon>
        <taxon>Fabaceae</taxon>
        <taxon>Caesalpinioideae</taxon>
        <taxon>mimosoid clade</taxon>
        <taxon>Acacieae</taxon>
        <taxon>Acacia</taxon>
    </lineage>
</organism>
<dbReference type="InterPro" id="IPR002464">
    <property type="entry name" value="DNA/RNA_helicase_DEAH_CS"/>
</dbReference>
<evidence type="ECO:0000313" key="9">
    <source>
        <dbReference type="EMBL" id="KAK4271660.1"/>
    </source>
</evidence>
<evidence type="ECO:0000256" key="6">
    <source>
        <dbReference type="ARBA" id="ARBA00047984"/>
    </source>
</evidence>
<reference evidence="9" key="1">
    <citation type="submission" date="2023-10" db="EMBL/GenBank/DDBJ databases">
        <title>Chromosome-level genome of the transformable northern wattle, Acacia crassicarpa.</title>
        <authorList>
            <person name="Massaro I."/>
            <person name="Sinha N.R."/>
            <person name="Poethig S."/>
            <person name="Leichty A.R."/>
        </authorList>
    </citation>
    <scope>NUCLEOTIDE SEQUENCE</scope>
    <source>
        <strain evidence="9">Acra3RX</strain>
        <tissue evidence="9">Leaf</tissue>
    </source>
</reference>
<accession>A0AAE1MP80</accession>
<dbReference type="GO" id="GO:0005524">
    <property type="term" value="F:ATP binding"/>
    <property type="evidence" value="ECO:0007669"/>
    <property type="project" value="UniProtKB-KW"/>
</dbReference>
<dbReference type="Pfam" id="PF00270">
    <property type="entry name" value="DEAD"/>
    <property type="match status" value="1"/>
</dbReference>
<gene>
    <name evidence="9" type="ORF">QN277_020320</name>
</gene>
<dbReference type="InterPro" id="IPR007502">
    <property type="entry name" value="Helicase-assoc_dom"/>
</dbReference>
<name>A0AAE1MP80_9FABA</name>
<dbReference type="GO" id="GO:0003724">
    <property type="term" value="F:RNA helicase activity"/>
    <property type="evidence" value="ECO:0007669"/>
    <property type="project" value="UniProtKB-EC"/>
</dbReference>
<comment type="caution">
    <text evidence="9">The sequence shown here is derived from an EMBL/GenBank/DDBJ whole genome shotgun (WGS) entry which is preliminary data.</text>
</comment>
<dbReference type="InterPro" id="IPR014001">
    <property type="entry name" value="Helicase_ATP-bd"/>
</dbReference>
<dbReference type="EMBL" id="JAWXYG010000005">
    <property type="protein sequence ID" value="KAK4271660.1"/>
    <property type="molecule type" value="Genomic_DNA"/>
</dbReference>
<keyword evidence="2" id="KW-0547">Nucleotide-binding</keyword>
<dbReference type="InterPro" id="IPR048333">
    <property type="entry name" value="HA2_WH"/>
</dbReference>
<keyword evidence="5" id="KW-0067">ATP-binding</keyword>
<evidence type="ECO:0000256" key="2">
    <source>
        <dbReference type="ARBA" id="ARBA00022741"/>
    </source>
</evidence>
<dbReference type="SMART" id="SM00490">
    <property type="entry name" value="HELICc"/>
    <property type="match status" value="1"/>
</dbReference>
<evidence type="ECO:0000313" key="10">
    <source>
        <dbReference type="Proteomes" id="UP001293593"/>
    </source>
</evidence>
<keyword evidence="4" id="KW-0347">Helicase</keyword>
<keyword evidence="10" id="KW-1185">Reference proteome</keyword>
<dbReference type="AlphaFoldDB" id="A0AAE1MP80"/>
<dbReference type="PROSITE" id="PS00690">
    <property type="entry name" value="DEAH_ATP_HELICASE"/>
    <property type="match status" value="1"/>
</dbReference>
<dbReference type="FunFam" id="3.40.50.300:FF:000767">
    <property type="entry name" value="Putative ATP-dependent RNA helicase DHX35"/>
    <property type="match status" value="1"/>
</dbReference>
<dbReference type="GO" id="GO:0016787">
    <property type="term" value="F:hydrolase activity"/>
    <property type="evidence" value="ECO:0007669"/>
    <property type="project" value="UniProtKB-KW"/>
</dbReference>
<dbReference type="InterPro" id="IPR001650">
    <property type="entry name" value="Helicase_C-like"/>
</dbReference>
<sequence length="694" mass="77476">MSGFWKPGTEKPRLVDDEEGGVLFFSASASSSSGYGYASMEKQRQRLPVYKYRTAILYLVETHATTIIVGETGSGKTTQIPQYIKEAGWTDGGRVIACTQPRRLAVQAVASRVVEEMGVKLGEEVGYTIRFEDLTKPDVTAVKFLTDGVLLREMMDDPLLTKYSVIMVDEAHERSISTDILLGLLKKIQRRRPDLRLIISSATIEAKSMADFFRTSKKRRELKSMEGGLLMEPAILSVEGRGFNVEINYAEEPVPDYVQATVSTVLLIHEQEPSGDILVFLTGQDDIDASVQLLNEETQTSRKNSSGLIILPLYSGLPRAEQELVFSPAPRGKRKVVVSTNIAETSITLEGIVYVVDSGFSKQRFYNPISDIENLVVAPISKASARQRTGRAGRVRPGKCYRMYTEEYYIKDMPDEGIPEIQRSNLVSCVIQLKALGIDNILGFDWPASPSPEAMIRALEVLYSLGVLDDDAKLTSPTGFQVAEIPLDPMISKMLIASSQCGCSEEIITIAAVLSIQSIWISGRGIQREFDEAKLRFAAAEGDHVTFLNVYKAFLQSGKSSQWCHKNHVNYHAMRKVLEVREQLKRIAQRIGLVLKSCEGDMRAVRKAVTSGFFANACRLEAYSNDGMYKTIRGSQEVYIHPSSVLFRVNPKWVIYSSLVSTDKQYMRNVISIDPSWLLEAAPQFYQQRPNPLH</sequence>
<evidence type="ECO:0000259" key="8">
    <source>
        <dbReference type="PROSITE" id="PS51194"/>
    </source>
</evidence>
<dbReference type="InterPro" id="IPR011545">
    <property type="entry name" value="DEAD/DEAH_box_helicase_dom"/>
</dbReference>
<dbReference type="Pfam" id="PF00271">
    <property type="entry name" value="Helicase_C"/>
    <property type="match status" value="1"/>
</dbReference>
<dbReference type="Gene3D" id="3.40.50.300">
    <property type="entry name" value="P-loop containing nucleotide triphosphate hydrolases"/>
    <property type="match status" value="2"/>
</dbReference>
<feature type="domain" description="Helicase C-terminal" evidence="8">
    <location>
        <begin position="261"/>
        <end position="437"/>
    </location>
</feature>
<dbReference type="SUPFAM" id="SSF52540">
    <property type="entry name" value="P-loop containing nucleoside triphosphate hydrolases"/>
    <property type="match status" value="1"/>
</dbReference>
<dbReference type="Pfam" id="PF07717">
    <property type="entry name" value="OB_NTP_bind"/>
    <property type="match status" value="1"/>
</dbReference>
<dbReference type="PANTHER" id="PTHR18934">
    <property type="entry name" value="ATP-DEPENDENT RNA HELICASE"/>
    <property type="match status" value="1"/>
</dbReference>
<evidence type="ECO:0000259" key="7">
    <source>
        <dbReference type="PROSITE" id="PS51192"/>
    </source>
</evidence>
<dbReference type="Proteomes" id="UP001293593">
    <property type="component" value="Unassembled WGS sequence"/>
</dbReference>
<dbReference type="InterPro" id="IPR027417">
    <property type="entry name" value="P-loop_NTPase"/>
</dbReference>
<evidence type="ECO:0000256" key="3">
    <source>
        <dbReference type="ARBA" id="ARBA00022801"/>
    </source>
</evidence>
<dbReference type="SMART" id="SM00487">
    <property type="entry name" value="DEXDc"/>
    <property type="match status" value="1"/>
</dbReference>
<dbReference type="GO" id="GO:0003723">
    <property type="term" value="F:RNA binding"/>
    <property type="evidence" value="ECO:0007669"/>
    <property type="project" value="TreeGrafter"/>
</dbReference>
<evidence type="ECO:0000256" key="1">
    <source>
        <dbReference type="ARBA" id="ARBA00012552"/>
    </source>
</evidence>
<keyword evidence="3" id="KW-0378">Hydrolase</keyword>
<protein>
    <recommendedName>
        <fullName evidence="1">RNA helicase</fullName>
        <ecNumber evidence="1">3.6.4.13</ecNumber>
    </recommendedName>
</protein>
<dbReference type="FunFam" id="3.40.50.300:FF:001326">
    <property type="entry name" value="Putative ATP-dependent RNA helicase DHX35"/>
    <property type="match status" value="1"/>
</dbReference>